<comment type="caution">
    <text evidence="2">The sequence shown here is derived from an EMBL/GenBank/DDBJ whole genome shotgun (WGS) entry which is preliminary data.</text>
</comment>
<feature type="coiled-coil region" evidence="1">
    <location>
        <begin position="39"/>
        <end position="66"/>
    </location>
</feature>
<dbReference type="AlphaFoldDB" id="A0AAE0NXI7"/>
<sequence>MLPPISSGGFIPPKEKRDVIGVVSETVQARSFSLPPDYATNTKKVIETLELELIKLQNKRNKTAEDRSDIKAIKAALQYLAGITSISAPPGTGSTFTPGKRAFTLPPDAATNPKAAIETLEAELVKLQNKKVKTAEDKADIKAIKAALQYLAGITSVTAPPGTGSSFTPGKRAFYLPPDAYNNPKAAIEALELQLEELQNKKWKSAEDKDDIKAIKAALQYLAGITSITAPPGTGSTFTPGKRAFYLPPDASTNPKAAIEQLELQLEALQNKKWKSAEDKADIKAIKSALQYLAGITSITAPPGTGSTFTPGKRSFSLPPDAATNPKAAIEELERELIELQNKPHKSAADRADIKAIKAALQYLAGIVSISAPPGTGSTFTPGKRDSFSLGSDGAYASQCPNLDGAELAYETLIQKPHLSVQEYLIAQRLKHFLAGCGITIVKSPPGTSTTIKPSDKRDTAVLIEAADFDLAGLEAAYRILSEAVASTQPSFATWLSLQQIADLLEIYGVPVEFVPEENSDIVPTKRQTIGGKACQLSDIIGLKAALVALLTAYGDPSKAPTNIYLIEQVIVTALQICGQSVSGWTTLTPGNPIPGGPIKPDPYVPGGAITPDPTVPGGPITPDPYIPGGPMKPSDKRQILGPIEGGTIKPEPYIPGGPIKPSDKRQREINLSDGTALLAALHQLESKYGSYGSSTIPVPIYLIMVNMVTVLQKIPGVAVPGWPILFEASP</sequence>
<evidence type="ECO:0000256" key="1">
    <source>
        <dbReference type="SAM" id="Coils"/>
    </source>
</evidence>
<reference evidence="2" key="1">
    <citation type="journal article" date="2023" name="Mol. Phylogenet. Evol.">
        <title>Genome-scale phylogeny and comparative genomics of the fungal order Sordariales.</title>
        <authorList>
            <person name="Hensen N."/>
            <person name="Bonometti L."/>
            <person name="Westerberg I."/>
            <person name="Brannstrom I.O."/>
            <person name="Guillou S."/>
            <person name="Cros-Aarteil S."/>
            <person name="Calhoun S."/>
            <person name="Haridas S."/>
            <person name="Kuo A."/>
            <person name="Mondo S."/>
            <person name="Pangilinan J."/>
            <person name="Riley R."/>
            <person name="LaButti K."/>
            <person name="Andreopoulos B."/>
            <person name="Lipzen A."/>
            <person name="Chen C."/>
            <person name="Yan M."/>
            <person name="Daum C."/>
            <person name="Ng V."/>
            <person name="Clum A."/>
            <person name="Steindorff A."/>
            <person name="Ohm R.A."/>
            <person name="Martin F."/>
            <person name="Silar P."/>
            <person name="Natvig D.O."/>
            <person name="Lalanne C."/>
            <person name="Gautier V."/>
            <person name="Ament-Velasquez S.L."/>
            <person name="Kruys A."/>
            <person name="Hutchinson M.I."/>
            <person name="Powell A.J."/>
            <person name="Barry K."/>
            <person name="Miller A.N."/>
            <person name="Grigoriev I.V."/>
            <person name="Debuchy R."/>
            <person name="Gladieux P."/>
            <person name="Hiltunen Thoren M."/>
            <person name="Johannesson H."/>
        </authorList>
    </citation>
    <scope>NUCLEOTIDE SEQUENCE</scope>
    <source>
        <strain evidence="2">CBS 232.78</strain>
    </source>
</reference>
<keyword evidence="3" id="KW-1185">Reference proteome</keyword>
<protein>
    <submittedName>
        <fullName evidence="2">Uncharacterized protein</fullName>
    </submittedName>
</protein>
<dbReference type="EMBL" id="JAULSW010000002">
    <property type="protein sequence ID" value="KAK3389516.1"/>
    <property type="molecule type" value="Genomic_DNA"/>
</dbReference>
<organism evidence="2 3">
    <name type="scientific">Podospora didyma</name>
    <dbReference type="NCBI Taxonomy" id="330526"/>
    <lineage>
        <taxon>Eukaryota</taxon>
        <taxon>Fungi</taxon>
        <taxon>Dikarya</taxon>
        <taxon>Ascomycota</taxon>
        <taxon>Pezizomycotina</taxon>
        <taxon>Sordariomycetes</taxon>
        <taxon>Sordariomycetidae</taxon>
        <taxon>Sordariales</taxon>
        <taxon>Podosporaceae</taxon>
        <taxon>Podospora</taxon>
    </lineage>
</organism>
<evidence type="ECO:0000313" key="3">
    <source>
        <dbReference type="Proteomes" id="UP001285441"/>
    </source>
</evidence>
<name>A0AAE0NXI7_9PEZI</name>
<evidence type="ECO:0000313" key="2">
    <source>
        <dbReference type="EMBL" id="KAK3389516.1"/>
    </source>
</evidence>
<feature type="coiled-coil region" evidence="1">
    <location>
        <begin position="181"/>
        <end position="208"/>
    </location>
</feature>
<dbReference type="Proteomes" id="UP001285441">
    <property type="component" value="Unassembled WGS sequence"/>
</dbReference>
<gene>
    <name evidence="2" type="ORF">B0H63DRAFT_428024</name>
</gene>
<keyword evidence="1" id="KW-0175">Coiled coil</keyword>
<proteinExistence type="predicted"/>
<accession>A0AAE0NXI7</accession>
<reference evidence="2" key="2">
    <citation type="submission" date="2023-06" db="EMBL/GenBank/DDBJ databases">
        <authorList>
            <consortium name="Lawrence Berkeley National Laboratory"/>
            <person name="Haridas S."/>
            <person name="Hensen N."/>
            <person name="Bonometti L."/>
            <person name="Westerberg I."/>
            <person name="Brannstrom I.O."/>
            <person name="Guillou S."/>
            <person name="Cros-Aarteil S."/>
            <person name="Calhoun S."/>
            <person name="Kuo A."/>
            <person name="Mondo S."/>
            <person name="Pangilinan J."/>
            <person name="Riley R."/>
            <person name="LaButti K."/>
            <person name="Andreopoulos B."/>
            <person name="Lipzen A."/>
            <person name="Chen C."/>
            <person name="Yanf M."/>
            <person name="Daum C."/>
            <person name="Ng V."/>
            <person name="Clum A."/>
            <person name="Steindorff A."/>
            <person name="Ohm R."/>
            <person name="Martin F."/>
            <person name="Silar P."/>
            <person name="Natvig D."/>
            <person name="Lalanne C."/>
            <person name="Gautier V."/>
            <person name="Ament-velasquez S.L."/>
            <person name="Kruys A."/>
            <person name="Hutchinson M.I."/>
            <person name="Powell A.J."/>
            <person name="Barry K."/>
            <person name="Miller A.N."/>
            <person name="Grigoriev I.V."/>
            <person name="Debuchy R."/>
            <person name="Gladieux P."/>
            <person name="Thoren M.H."/>
            <person name="Johannesson H."/>
        </authorList>
    </citation>
    <scope>NUCLEOTIDE SEQUENCE</scope>
    <source>
        <strain evidence="2">CBS 232.78</strain>
    </source>
</reference>